<evidence type="ECO:0000313" key="1">
    <source>
        <dbReference type="EMBL" id="KAK8937353.1"/>
    </source>
</evidence>
<dbReference type="EMBL" id="JBBWWQ010000010">
    <property type="protein sequence ID" value="KAK8937353.1"/>
    <property type="molecule type" value="Genomic_DNA"/>
</dbReference>
<accession>A0AAP0BFR1</accession>
<evidence type="ECO:0000313" key="2">
    <source>
        <dbReference type="Proteomes" id="UP001418222"/>
    </source>
</evidence>
<name>A0AAP0BFR1_9ASPA</name>
<proteinExistence type="predicted"/>
<protein>
    <submittedName>
        <fullName evidence="1">Uncharacterized protein</fullName>
    </submittedName>
</protein>
<reference evidence="1 2" key="1">
    <citation type="journal article" date="2022" name="Nat. Plants">
        <title>Genomes of leafy and leafless Platanthera orchids illuminate the evolution of mycoheterotrophy.</title>
        <authorList>
            <person name="Li M.H."/>
            <person name="Liu K.W."/>
            <person name="Li Z."/>
            <person name="Lu H.C."/>
            <person name="Ye Q.L."/>
            <person name="Zhang D."/>
            <person name="Wang J.Y."/>
            <person name="Li Y.F."/>
            <person name="Zhong Z.M."/>
            <person name="Liu X."/>
            <person name="Yu X."/>
            <person name="Liu D.K."/>
            <person name="Tu X.D."/>
            <person name="Liu B."/>
            <person name="Hao Y."/>
            <person name="Liao X.Y."/>
            <person name="Jiang Y.T."/>
            <person name="Sun W.H."/>
            <person name="Chen J."/>
            <person name="Chen Y.Q."/>
            <person name="Ai Y."/>
            <person name="Zhai J.W."/>
            <person name="Wu S.S."/>
            <person name="Zhou Z."/>
            <person name="Hsiao Y.Y."/>
            <person name="Wu W.L."/>
            <person name="Chen Y.Y."/>
            <person name="Lin Y.F."/>
            <person name="Hsu J.L."/>
            <person name="Li C.Y."/>
            <person name="Wang Z.W."/>
            <person name="Zhao X."/>
            <person name="Zhong W.Y."/>
            <person name="Ma X.K."/>
            <person name="Ma L."/>
            <person name="Huang J."/>
            <person name="Chen G.Z."/>
            <person name="Huang M.Z."/>
            <person name="Huang L."/>
            <person name="Peng D.H."/>
            <person name="Luo Y.B."/>
            <person name="Zou S.Q."/>
            <person name="Chen S.P."/>
            <person name="Lan S."/>
            <person name="Tsai W.C."/>
            <person name="Van de Peer Y."/>
            <person name="Liu Z.J."/>
        </authorList>
    </citation>
    <scope>NUCLEOTIDE SEQUENCE [LARGE SCALE GENOMIC DNA]</scope>
    <source>
        <strain evidence="1">Lor287</strain>
    </source>
</reference>
<dbReference type="AlphaFoldDB" id="A0AAP0BFR1"/>
<dbReference type="Proteomes" id="UP001418222">
    <property type="component" value="Unassembled WGS sequence"/>
</dbReference>
<comment type="caution">
    <text evidence="1">The sequence shown here is derived from an EMBL/GenBank/DDBJ whole genome shotgun (WGS) entry which is preliminary data.</text>
</comment>
<keyword evidence="2" id="KW-1185">Reference proteome</keyword>
<organism evidence="1 2">
    <name type="scientific">Platanthera zijinensis</name>
    <dbReference type="NCBI Taxonomy" id="2320716"/>
    <lineage>
        <taxon>Eukaryota</taxon>
        <taxon>Viridiplantae</taxon>
        <taxon>Streptophyta</taxon>
        <taxon>Embryophyta</taxon>
        <taxon>Tracheophyta</taxon>
        <taxon>Spermatophyta</taxon>
        <taxon>Magnoliopsida</taxon>
        <taxon>Liliopsida</taxon>
        <taxon>Asparagales</taxon>
        <taxon>Orchidaceae</taxon>
        <taxon>Orchidoideae</taxon>
        <taxon>Orchideae</taxon>
        <taxon>Orchidinae</taxon>
        <taxon>Platanthera</taxon>
    </lineage>
</organism>
<gene>
    <name evidence="1" type="ORF">KSP39_PZI012725</name>
</gene>
<sequence>MRKTLIFRPTKKNFQCLRILQNGGEKRECRAPCCCAASRTFPVQFPKAFPEPVSVTVVAGLFPTFCLPNPCGRLLLQRMKALTVLSPLNAFADSNVDSAEDGVEFVVYPMDTRRFVEYVMILDDSSYMPWILDDSSRQGLSDRSSKKVKIYPLTFKAVPPFSVAVANLDPGKCRRRLSFNRSSSLWRR</sequence>